<reference evidence="6" key="1">
    <citation type="submission" date="2016-10" db="EMBL/GenBank/DDBJ databases">
        <authorList>
            <person name="Varghese N."/>
            <person name="Submissions S."/>
        </authorList>
    </citation>
    <scope>NUCLEOTIDE SEQUENCE [LARGE SCALE GENOMIC DNA]</scope>
    <source>
        <strain evidence="6">CGMCC 1.7062</strain>
    </source>
</reference>
<evidence type="ECO:0000313" key="6">
    <source>
        <dbReference type="Proteomes" id="UP000236721"/>
    </source>
</evidence>
<proteinExistence type="predicted"/>
<dbReference type="PROSITE" id="PS51257">
    <property type="entry name" value="PROKAR_LIPOPROTEIN"/>
    <property type="match status" value="1"/>
</dbReference>
<dbReference type="RefSeq" id="WP_167391000.1">
    <property type="nucleotide sequence ID" value="NZ_FNVG01000024.1"/>
</dbReference>
<dbReference type="InterPro" id="IPR018976">
    <property type="entry name" value="Imelysin-like"/>
</dbReference>
<evidence type="ECO:0000259" key="4">
    <source>
        <dbReference type="Pfam" id="PF09375"/>
    </source>
</evidence>
<feature type="chain" id="PRO_5009294027" description="Imelysin-like domain-containing protein" evidence="3">
    <location>
        <begin position="19"/>
        <end position="344"/>
    </location>
</feature>
<dbReference type="CDD" id="cd14659">
    <property type="entry name" value="Imelysin-like_IPPA"/>
    <property type="match status" value="1"/>
</dbReference>
<feature type="domain" description="Imelysin-like" evidence="4">
    <location>
        <begin position="50"/>
        <end position="323"/>
    </location>
</feature>
<dbReference type="EMBL" id="FNVG01000024">
    <property type="protein sequence ID" value="SEG62595.1"/>
    <property type="molecule type" value="Genomic_DNA"/>
</dbReference>
<accession>A0A1H6BQ76</accession>
<evidence type="ECO:0000256" key="2">
    <source>
        <dbReference type="ARBA" id="ARBA00022729"/>
    </source>
</evidence>
<dbReference type="InterPro" id="IPR034984">
    <property type="entry name" value="Imelysin-like_IPPA"/>
</dbReference>
<feature type="signal peptide" evidence="3">
    <location>
        <begin position="1"/>
        <end position="18"/>
    </location>
</feature>
<evidence type="ECO:0000256" key="1">
    <source>
        <dbReference type="ARBA" id="ARBA00004196"/>
    </source>
</evidence>
<dbReference type="Gene3D" id="1.20.1420.20">
    <property type="entry name" value="M75 peptidase, HXXE motif"/>
    <property type="match status" value="1"/>
</dbReference>
<gene>
    <name evidence="5" type="ORF">SAMN04488244_12436</name>
</gene>
<dbReference type="AlphaFoldDB" id="A0A1H6BQ76"/>
<organism evidence="5 6">
    <name type="scientific">Vibrio hangzhouensis</name>
    <dbReference type="NCBI Taxonomy" id="462991"/>
    <lineage>
        <taxon>Bacteria</taxon>
        <taxon>Pseudomonadati</taxon>
        <taxon>Pseudomonadota</taxon>
        <taxon>Gammaproteobacteria</taxon>
        <taxon>Vibrionales</taxon>
        <taxon>Vibrionaceae</taxon>
        <taxon>Vibrio</taxon>
    </lineage>
</organism>
<keyword evidence="2 3" id="KW-0732">Signal</keyword>
<keyword evidence="6" id="KW-1185">Reference proteome</keyword>
<dbReference type="InterPro" id="IPR038352">
    <property type="entry name" value="Imelysin_sf"/>
</dbReference>
<sequence length="344" mass="38973">MSSKFFLLVVLTAISLMACQSNEQQSRFQPQMSNHISQSVYEIEFDSAWQFHKAMIQLQDATVRFCQQETDIAEVTRAWQQGMQGWMWLQGQERGPATALEQNWNIQFWPDKKNTTGRKMLAASKQRTWTVEVLQRESVTVQGLGAFEWLLFDTASSFSQGDRQNCALALAVSGALASRSQTVVTAWQSNPWTELNEAAWHAEYLALLANQLDYSMKKLSRPLAKIGAPRPYFSESWRSKTSLINLEANVEALQALYFAKGTGLDYILRRQGAYLLAESIAQQFERILVTWPDEKSVFDMLQTKSGYQSALSLFNKLEQLKYLIGEETSVELGVVIGFNATDGD</sequence>
<dbReference type="Proteomes" id="UP000236721">
    <property type="component" value="Unassembled WGS sequence"/>
</dbReference>
<comment type="subcellular location">
    <subcellularLocation>
        <location evidence="1">Cell envelope</location>
    </subcellularLocation>
</comment>
<dbReference type="Pfam" id="PF09375">
    <property type="entry name" value="Peptidase_M75"/>
    <property type="match status" value="1"/>
</dbReference>
<evidence type="ECO:0000256" key="3">
    <source>
        <dbReference type="SAM" id="SignalP"/>
    </source>
</evidence>
<dbReference type="GO" id="GO:0030313">
    <property type="term" value="C:cell envelope"/>
    <property type="evidence" value="ECO:0007669"/>
    <property type="project" value="UniProtKB-SubCell"/>
</dbReference>
<evidence type="ECO:0000313" key="5">
    <source>
        <dbReference type="EMBL" id="SEG62595.1"/>
    </source>
</evidence>
<name>A0A1H6BQ76_9VIBR</name>
<protein>
    <recommendedName>
        <fullName evidence="4">Imelysin-like domain-containing protein</fullName>
    </recommendedName>
</protein>